<name>A0ABS3JBR2_9BACT</name>
<keyword evidence="8" id="KW-0732">Signal</keyword>
<keyword evidence="2 7" id="KW-0813">Transport</keyword>
<feature type="signal peptide" evidence="8">
    <location>
        <begin position="1"/>
        <end position="20"/>
    </location>
</feature>
<organism evidence="10 11">
    <name type="scientific">Fibrella forsythiae</name>
    <dbReference type="NCBI Taxonomy" id="2817061"/>
    <lineage>
        <taxon>Bacteria</taxon>
        <taxon>Pseudomonadati</taxon>
        <taxon>Bacteroidota</taxon>
        <taxon>Cytophagia</taxon>
        <taxon>Cytophagales</taxon>
        <taxon>Spirosomataceae</taxon>
        <taxon>Fibrella</taxon>
    </lineage>
</organism>
<protein>
    <submittedName>
        <fullName evidence="10">TonB-dependent receptor plug domain-containing protein</fullName>
    </submittedName>
</protein>
<gene>
    <name evidence="10" type="ORF">J2I46_02405</name>
</gene>
<evidence type="ECO:0000313" key="11">
    <source>
        <dbReference type="Proteomes" id="UP000664628"/>
    </source>
</evidence>
<comment type="similarity">
    <text evidence="7">Belongs to the TonB-dependent receptor family.</text>
</comment>
<dbReference type="InterPro" id="IPR036942">
    <property type="entry name" value="Beta-barrel_TonB_sf"/>
</dbReference>
<evidence type="ECO:0000256" key="6">
    <source>
        <dbReference type="ARBA" id="ARBA00023237"/>
    </source>
</evidence>
<evidence type="ECO:0000256" key="4">
    <source>
        <dbReference type="ARBA" id="ARBA00022692"/>
    </source>
</evidence>
<comment type="caution">
    <text evidence="10">The sequence shown here is derived from an EMBL/GenBank/DDBJ whole genome shotgun (WGS) entry which is preliminary data.</text>
</comment>
<dbReference type="PANTHER" id="PTHR30069">
    <property type="entry name" value="TONB-DEPENDENT OUTER MEMBRANE RECEPTOR"/>
    <property type="match status" value="1"/>
</dbReference>
<dbReference type="RefSeq" id="WP_207327331.1">
    <property type="nucleotide sequence ID" value="NZ_JAFMYW010000001.1"/>
</dbReference>
<dbReference type="Gene3D" id="2.40.170.20">
    <property type="entry name" value="TonB-dependent receptor, beta-barrel domain"/>
    <property type="match status" value="1"/>
</dbReference>
<dbReference type="EMBL" id="JAFMYW010000001">
    <property type="protein sequence ID" value="MBO0947418.1"/>
    <property type="molecule type" value="Genomic_DNA"/>
</dbReference>
<dbReference type="InterPro" id="IPR039426">
    <property type="entry name" value="TonB-dep_rcpt-like"/>
</dbReference>
<evidence type="ECO:0000259" key="9">
    <source>
        <dbReference type="Pfam" id="PF07715"/>
    </source>
</evidence>
<evidence type="ECO:0000256" key="8">
    <source>
        <dbReference type="SAM" id="SignalP"/>
    </source>
</evidence>
<dbReference type="Gene3D" id="2.170.130.10">
    <property type="entry name" value="TonB-dependent receptor, plug domain"/>
    <property type="match status" value="1"/>
</dbReference>
<feature type="chain" id="PRO_5047407999" evidence="8">
    <location>
        <begin position="21"/>
        <end position="703"/>
    </location>
</feature>
<keyword evidence="11" id="KW-1185">Reference proteome</keyword>
<proteinExistence type="inferred from homology"/>
<keyword evidence="10" id="KW-0675">Receptor</keyword>
<dbReference type="InterPro" id="IPR037066">
    <property type="entry name" value="Plug_dom_sf"/>
</dbReference>
<evidence type="ECO:0000256" key="7">
    <source>
        <dbReference type="PROSITE-ProRule" id="PRU01360"/>
    </source>
</evidence>
<dbReference type="Proteomes" id="UP000664628">
    <property type="component" value="Unassembled WGS sequence"/>
</dbReference>
<evidence type="ECO:0000256" key="2">
    <source>
        <dbReference type="ARBA" id="ARBA00022448"/>
    </source>
</evidence>
<accession>A0ABS3JBR2</accession>
<comment type="subcellular location">
    <subcellularLocation>
        <location evidence="1 7">Cell outer membrane</location>
        <topology evidence="1 7">Multi-pass membrane protein</topology>
    </subcellularLocation>
</comment>
<evidence type="ECO:0000313" key="10">
    <source>
        <dbReference type="EMBL" id="MBO0947418.1"/>
    </source>
</evidence>
<dbReference type="PANTHER" id="PTHR30069:SF28">
    <property type="entry name" value="TONB-DEPENDENT RECEPTOR YNCD-RELATED"/>
    <property type="match status" value="1"/>
</dbReference>
<feature type="domain" description="TonB-dependent receptor plug" evidence="9">
    <location>
        <begin position="55"/>
        <end position="161"/>
    </location>
</feature>
<evidence type="ECO:0000256" key="3">
    <source>
        <dbReference type="ARBA" id="ARBA00022452"/>
    </source>
</evidence>
<keyword evidence="5 7" id="KW-0472">Membrane</keyword>
<reference evidence="10 11" key="1">
    <citation type="submission" date="2021-03" db="EMBL/GenBank/DDBJ databases">
        <title>Fibrella sp. HMF5405 genome sequencing and assembly.</title>
        <authorList>
            <person name="Kang H."/>
            <person name="Kim H."/>
            <person name="Bae S."/>
            <person name="Joh K."/>
        </authorList>
    </citation>
    <scope>NUCLEOTIDE SEQUENCE [LARGE SCALE GENOMIC DNA]</scope>
    <source>
        <strain evidence="10 11">HMF5405</strain>
    </source>
</reference>
<dbReference type="SUPFAM" id="SSF56935">
    <property type="entry name" value="Porins"/>
    <property type="match status" value="1"/>
</dbReference>
<dbReference type="Pfam" id="PF07715">
    <property type="entry name" value="Plug"/>
    <property type="match status" value="1"/>
</dbReference>
<dbReference type="InterPro" id="IPR012910">
    <property type="entry name" value="Plug_dom"/>
</dbReference>
<dbReference type="PROSITE" id="PS52016">
    <property type="entry name" value="TONB_DEPENDENT_REC_3"/>
    <property type="match status" value="1"/>
</dbReference>
<keyword evidence="6 7" id="KW-0998">Cell outer membrane</keyword>
<sequence length="703" mass="76478">MRPEFIFCPLLLLTTISMLAQSPDSLISATTDTLTARSLNEVVVRAYESNRSVLTTAASVGLLSRRDLVQRFATPTLVSAMNTLPGVRMDERSPGSYRLSIRGSLIRSPFGVRNVKVYYQDMPLTDAAGNTPLNALDVRMLGRVEVIKGPSGSLYGANTGGTVLLSGPAVLPGTNRVDVNALGGSYGQIGYGVLAQTATDRSAIALSINHLQSNGYRDQSGMSRDNVAFTGTFRPDEKQTLTALFIYSDLAYQTPGGLTQAQYRANPQASRPATATLPGSAAQGAGIYQKLGYSGLSHTMAWNSRWQTTNVVYGSSTEFNNPFITNYERRADQGIGVRSVTRFTQTTTQSAVPMALVFGGEWQTNWTGSRNFGNKRGQPDTLQTDDELRSKQWNLFVQEELNVVPLGVLLTVGVSRNTSGYNFTRYSIAGKPGPGPQQRTFDPAWLFRASALKTLGQNASVFVNFSNGYSTPTGQEILSSAGFFNAALNPERGVQTELGVRGRLGDRFQFDVVGYSLQLHETIVRRSQENGAEYFVNAGNTQQTGLETSLRYDVLRPSNAGKGASLNIWQSLTLANYKYLNYQQLAVDLSGNKVPGVAPFTGVWGIDYTHSNGVYAHLTFQFLPPFALNDANTVMADPTRLLQATVGYRRSIGKHLAADLYVGGDNLLDQTYSLGYDLNAVGNRYYNAAPRRNVTVGLRLAIK</sequence>
<evidence type="ECO:0000256" key="5">
    <source>
        <dbReference type="ARBA" id="ARBA00023136"/>
    </source>
</evidence>
<keyword evidence="4 7" id="KW-0812">Transmembrane</keyword>
<keyword evidence="3 7" id="KW-1134">Transmembrane beta strand</keyword>
<evidence type="ECO:0000256" key="1">
    <source>
        <dbReference type="ARBA" id="ARBA00004571"/>
    </source>
</evidence>